<dbReference type="AlphaFoldDB" id="A0A9W8ATG2"/>
<dbReference type="EMBL" id="JANBPY010001295">
    <property type="protein sequence ID" value="KAJ1960653.1"/>
    <property type="molecule type" value="Genomic_DNA"/>
</dbReference>
<evidence type="ECO:0000313" key="14">
    <source>
        <dbReference type="Proteomes" id="UP001150925"/>
    </source>
</evidence>
<keyword evidence="8" id="KW-0406">Ion transport</keyword>
<organism evidence="13 14">
    <name type="scientific">Dispira parvispora</name>
    <dbReference type="NCBI Taxonomy" id="1520584"/>
    <lineage>
        <taxon>Eukaryota</taxon>
        <taxon>Fungi</taxon>
        <taxon>Fungi incertae sedis</taxon>
        <taxon>Zoopagomycota</taxon>
        <taxon>Kickxellomycotina</taxon>
        <taxon>Dimargaritomycetes</taxon>
        <taxon>Dimargaritales</taxon>
        <taxon>Dimargaritaceae</taxon>
        <taxon>Dispira</taxon>
    </lineage>
</organism>
<accession>A0A9W8ATG2</accession>
<comment type="caution">
    <text evidence="13">The sequence shown here is derived from an EMBL/GenBank/DDBJ whole genome shotgun (WGS) entry which is preliminary data.</text>
</comment>
<evidence type="ECO:0000256" key="4">
    <source>
        <dbReference type="ARBA" id="ARBA00022692"/>
    </source>
</evidence>
<sequence length="443" mass="50299">MSNPNSKTWEPAFVTEWRRMAAPEPVPTEDPGRHPLQHVWPSLTKQSIWWRWFLWVQRLSFYMDNSRVGRLWDLFDTVLNMVQVALFIWHTTAVGTEKAPIPLGLGHRIPELGLALVLLGQFVVRHVFIMGEHFSFFMLVTFLDTIPSILATCLSFANEGIYQSYLSAGVLAIFYPIRFVRLQLSLARLFSPGHNSLLKMSQVKRKLLLLASDVALTLLAVAAVLHAWLHHFSRDRLEESQREFNYFDAFFFCSVSLIAGPENDVVPDLLITRLVVLLILLLAAVFLPAPIGEILGLMRGVSHYTSYTADPRTNHVIVCGNLEFTAINEFLNEFYNEDHGIRIMHTSVVIVHPNEPSEELASLLADPRYAHRVSYYRGSPTSYSVLEKLEARKAKAVFILTAKFGRRARIDDDAETVMYALAISSYICGPVVPLNSDMWNPNI</sequence>
<keyword evidence="4 11" id="KW-0812">Transmembrane</keyword>
<dbReference type="Gene3D" id="1.10.287.70">
    <property type="match status" value="1"/>
</dbReference>
<feature type="transmembrane region" description="Helical" evidence="11">
    <location>
        <begin position="136"/>
        <end position="157"/>
    </location>
</feature>
<dbReference type="Proteomes" id="UP001150925">
    <property type="component" value="Unassembled WGS sequence"/>
</dbReference>
<dbReference type="InterPro" id="IPR047871">
    <property type="entry name" value="K_chnl_Slo-like"/>
</dbReference>
<evidence type="ECO:0000256" key="5">
    <source>
        <dbReference type="ARBA" id="ARBA00022826"/>
    </source>
</evidence>
<evidence type="ECO:0000256" key="10">
    <source>
        <dbReference type="ARBA" id="ARBA00023303"/>
    </source>
</evidence>
<protein>
    <recommendedName>
        <fullName evidence="12">RCK N-terminal domain-containing protein</fullName>
    </recommendedName>
</protein>
<feature type="transmembrane region" description="Helical" evidence="11">
    <location>
        <begin position="270"/>
        <end position="289"/>
    </location>
</feature>
<feature type="transmembrane region" description="Helical" evidence="11">
    <location>
        <begin position="163"/>
        <end position="180"/>
    </location>
</feature>
<dbReference type="OrthoDB" id="297496at2759"/>
<dbReference type="PANTHER" id="PTHR10027:SF10">
    <property type="entry name" value="SLOWPOKE 2, ISOFORM D"/>
    <property type="match status" value="1"/>
</dbReference>
<proteinExistence type="predicted"/>
<evidence type="ECO:0000256" key="11">
    <source>
        <dbReference type="SAM" id="Phobius"/>
    </source>
</evidence>
<feature type="non-terminal residue" evidence="13">
    <location>
        <position position="443"/>
    </location>
</feature>
<feature type="domain" description="RCK N-terminal" evidence="12">
    <location>
        <begin position="313"/>
        <end position="426"/>
    </location>
</feature>
<evidence type="ECO:0000256" key="9">
    <source>
        <dbReference type="ARBA" id="ARBA00023136"/>
    </source>
</evidence>
<dbReference type="PANTHER" id="PTHR10027">
    <property type="entry name" value="CALCIUM-ACTIVATED POTASSIUM CHANNEL ALPHA CHAIN"/>
    <property type="match status" value="1"/>
</dbReference>
<evidence type="ECO:0000313" key="13">
    <source>
        <dbReference type="EMBL" id="KAJ1960653.1"/>
    </source>
</evidence>
<keyword evidence="9 11" id="KW-0472">Membrane</keyword>
<keyword evidence="2" id="KW-0813">Transport</keyword>
<keyword evidence="5" id="KW-0631">Potassium channel</keyword>
<evidence type="ECO:0000256" key="2">
    <source>
        <dbReference type="ARBA" id="ARBA00022448"/>
    </source>
</evidence>
<keyword evidence="14" id="KW-1185">Reference proteome</keyword>
<dbReference type="SUPFAM" id="SSF81324">
    <property type="entry name" value="Voltage-gated potassium channels"/>
    <property type="match status" value="1"/>
</dbReference>
<dbReference type="InterPro" id="IPR003148">
    <property type="entry name" value="RCK_N"/>
</dbReference>
<dbReference type="Gene3D" id="3.40.50.720">
    <property type="entry name" value="NAD(P)-binding Rossmann-like Domain"/>
    <property type="match status" value="1"/>
</dbReference>
<dbReference type="GO" id="GO:0005267">
    <property type="term" value="F:potassium channel activity"/>
    <property type="evidence" value="ECO:0007669"/>
    <property type="project" value="UniProtKB-KW"/>
</dbReference>
<keyword evidence="6" id="KW-0630">Potassium</keyword>
<comment type="subcellular location">
    <subcellularLocation>
        <location evidence="1">Membrane</location>
        <topology evidence="1">Multi-pass membrane protein</topology>
    </subcellularLocation>
</comment>
<evidence type="ECO:0000256" key="7">
    <source>
        <dbReference type="ARBA" id="ARBA00022989"/>
    </source>
</evidence>
<reference evidence="13" key="1">
    <citation type="submission" date="2022-07" db="EMBL/GenBank/DDBJ databases">
        <title>Phylogenomic reconstructions and comparative analyses of Kickxellomycotina fungi.</title>
        <authorList>
            <person name="Reynolds N.K."/>
            <person name="Stajich J.E."/>
            <person name="Barry K."/>
            <person name="Grigoriev I.V."/>
            <person name="Crous P."/>
            <person name="Smith M.E."/>
        </authorList>
    </citation>
    <scope>NUCLEOTIDE SEQUENCE</scope>
    <source>
        <strain evidence="13">RSA 1196</strain>
    </source>
</reference>
<keyword evidence="10" id="KW-0407">Ion channel</keyword>
<keyword evidence="7 11" id="KW-1133">Transmembrane helix</keyword>
<feature type="transmembrane region" description="Helical" evidence="11">
    <location>
        <begin position="207"/>
        <end position="229"/>
    </location>
</feature>
<dbReference type="Pfam" id="PF22614">
    <property type="entry name" value="Slo-like_RCK"/>
    <property type="match status" value="1"/>
</dbReference>
<evidence type="ECO:0000256" key="1">
    <source>
        <dbReference type="ARBA" id="ARBA00004141"/>
    </source>
</evidence>
<evidence type="ECO:0000259" key="12">
    <source>
        <dbReference type="Pfam" id="PF22614"/>
    </source>
</evidence>
<keyword evidence="3" id="KW-0633">Potassium transport</keyword>
<dbReference type="GO" id="GO:0016020">
    <property type="term" value="C:membrane"/>
    <property type="evidence" value="ECO:0007669"/>
    <property type="project" value="UniProtKB-SubCell"/>
</dbReference>
<name>A0A9W8ATG2_9FUNG</name>
<evidence type="ECO:0000256" key="3">
    <source>
        <dbReference type="ARBA" id="ARBA00022538"/>
    </source>
</evidence>
<gene>
    <name evidence="13" type="ORF">IWQ62_004146</name>
</gene>
<evidence type="ECO:0000256" key="6">
    <source>
        <dbReference type="ARBA" id="ARBA00022958"/>
    </source>
</evidence>
<evidence type="ECO:0000256" key="8">
    <source>
        <dbReference type="ARBA" id="ARBA00023065"/>
    </source>
</evidence>